<dbReference type="Pfam" id="PF07963">
    <property type="entry name" value="N_methyl"/>
    <property type="match status" value="1"/>
</dbReference>
<dbReference type="NCBIfam" id="TIGR02532">
    <property type="entry name" value="IV_pilin_GFxxxE"/>
    <property type="match status" value="1"/>
</dbReference>
<dbReference type="SUPFAM" id="SSF54523">
    <property type="entry name" value="Pili subunits"/>
    <property type="match status" value="1"/>
</dbReference>
<accession>A0ABY1FRA1</accession>
<keyword evidence="1" id="KW-0812">Transmembrane</keyword>
<comment type="caution">
    <text evidence="2">The sequence shown here is derived from an EMBL/GenBank/DDBJ whole genome shotgun (WGS) entry which is preliminary data.</text>
</comment>
<sequence>MATTSKLRGITILKTHSNSGFTLIEMMIAVAIIAIIAAIALPLYQSQMEQTRRTTAQADLLELTQWMERRYSNGFDYRDGGNNPVLPFDQSPQNGDAFYDISFVGNVARNAFTLQAVPTGPQTDDDCGTLTLDEQGNRGADQATGCW</sequence>
<feature type="transmembrane region" description="Helical" evidence="1">
    <location>
        <begin position="20"/>
        <end position="44"/>
    </location>
</feature>
<organism evidence="2 3">
    <name type="scientific">Marinobacter salarius</name>
    <dbReference type="NCBI Taxonomy" id="1420917"/>
    <lineage>
        <taxon>Bacteria</taxon>
        <taxon>Pseudomonadati</taxon>
        <taxon>Pseudomonadota</taxon>
        <taxon>Gammaproteobacteria</taxon>
        <taxon>Pseudomonadales</taxon>
        <taxon>Marinobacteraceae</taxon>
        <taxon>Marinobacter</taxon>
    </lineage>
</organism>
<gene>
    <name evidence="2" type="ORF">SAMN04487868_11521</name>
</gene>
<dbReference type="Proteomes" id="UP000199211">
    <property type="component" value="Unassembled WGS sequence"/>
</dbReference>
<dbReference type="InterPro" id="IPR031982">
    <property type="entry name" value="PilE-like"/>
</dbReference>
<dbReference type="InterPro" id="IPR012902">
    <property type="entry name" value="N_methyl_site"/>
</dbReference>
<keyword evidence="1" id="KW-0472">Membrane</keyword>
<reference evidence="2 3" key="1">
    <citation type="submission" date="2016-10" db="EMBL/GenBank/DDBJ databases">
        <authorList>
            <person name="Varghese N."/>
            <person name="Submissions S."/>
        </authorList>
    </citation>
    <scope>NUCLEOTIDE SEQUENCE [LARGE SCALE GENOMIC DNA]</scope>
    <source>
        <strain evidence="2 3">DSM 26291</strain>
    </source>
</reference>
<protein>
    <submittedName>
        <fullName evidence="2">Type IV pilus assembly protein PilE</fullName>
    </submittedName>
</protein>
<dbReference type="RefSeq" id="WP_167603995.1">
    <property type="nucleotide sequence ID" value="NZ_DCAM01000008.1"/>
</dbReference>
<evidence type="ECO:0000256" key="1">
    <source>
        <dbReference type="SAM" id="Phobius"/>
    </source>
</evidence>
<proteinExistence type="predicted"/>
<evidence type="ECO:0000313" key="2">
    <source>
        <dbReference type="EMBL" id="SFL91424.1"/>
    </source>
</evidence>
<dbReference type="PANTHER" id="PTHR30093:SF47">
    <property type="entry name" value="TYPE IV PILUS NON-CORE MINOR PILIN PILE"/>
    <property type="match status" value="1"/>
</dbReference>
<keyword evidence="1" id="KW-1133">Transmembrane helix</keyword>
<dbReference type="Pfam" id="PF16732">
    <property type="entry name" value="ComP_DUS"/>
    <property type="match status" value="1"/>
</dbReference>
<dbReference type="Gene3D" id="3.30.700.10">
    <property type="entry name" value="Glycoprotein, Type 4 Pilin"/>
    <property type="match status" value="1"/>
</dbReference>
<dbReference type="InterPro" id="IPR045584">
    <property type="entry name" value="Pilin-like"/>
</dbReference>
<evidence type="ECO:0000313" key="3">
    <source>
        <dbReference type="Proteomes" id="UP000199211"/>
    </source>
</evidence>
<dbReference type="PANTHER" id="PTHR30093">
    <property type="entry name" value="GENERAL SECRETION PATHWAY PROTEIN G"/>
    <property type="match status" value="1"/>
</dbReference>
<dbReference type="PROSITE" id="PS00409">
    <property type="entry name" value="PROKAR_NTER_METHYL"/>
    <property type="match status" value="1"/>
</dbReference>
<name>A0ABY1FRA1_9GAMM</name>
<keyword evidence="3" id="KW-1185">Reference proteome</keyword>
<dbReference type="EMBL" id="FOTV01000015">
    <property type="protein sequence ID" value="SFL91424.1"/>
    <property type="molecule type" value="Genomic_DNA"/>
</dbReference>